<accession>A0A8S0X0Y4</accession>
<evidence type="ECO:0000313" key="3">
    <source>
        <dbReference type="Proteomes" id="UP000494216"/>
    </source>
</evidence>
<gene>
    <name evidence="2" type="primary">yjdF</name>
    <name evidence="2" type="ORF">METHB2_30092</name>
</gene>
<evidence type="ECO:0000256" key="1">
    <source>
        <dbReference type="SAM" id="Phobius"/>
    </source>
</evidence>
<feature type="transmembrane region" description="Helical" evidence="1">
    <location>
        <begin position="12"/>
        <end position="28"/>
    </location>
</feature>
<sequence length="209" mass="23766">MGMQKILSMNKMETGLGIFFLVLLWSVINPKDYLTWILETAPALIAVIVLIITRRQFPLTSLAYILILIHSIILIIGAHYTYAEVPLFNWLKEAFNLERNNYDKIGHFAQGFVPAIIAREIIIRKQILRNINWLNFFIICICLAISAFYELIEWCVALVSEQAAQAFLGTQGYIWDTQSDMAFALFGAIAALVTLSQLHNRQISQLKSG</sequence>
<keyword evidence="1" id="KW-0472">Membrane</keyword>
<feature type="transmembrane region" description="Helical" evidence="1">
    <location>
        <begin position="34"/>
        <end position="53"/>
    </location>
</feature>
<dbReference type="InterPro" id="IPR014509">
    <property type="entry name" value="YjdF-like"/>
</dbReference>
<feature type="transmembrane region" description="Helical" evidence="1">
    <location>
        <begin position="105"/>
        <end position="122"/>
    </location>
</feature>
<dbReference type="InterPro" id="IPR058534">
    <property type="entry name" value="YjdF"/>
</dbReference>
<feature type="transmembrane region" description="Helical" evidence="1">
    <location>
        <begin position="62"/>
        <end position="82"/>
    </location>
</feature>
<keyword evidence="1" id="KW-0812">Transmembrane</keyword>
<dbReference type="Pfam" id="PF09997">
    <property type="entry name" value="DUF2238"/>
    <property type="match status" value="1"/>
</dbReference>
<protein>
    <submittedName>
        <fullName evidence="2">Inner membrane protein YjdF</fullName>
    </submittedName>
</protein>
<keyword evidence="3" id="KW-1185">Reference proteome</keyword>
<proteinExistence type="predicted"/>
<dbReference type="EMBL" id="CADCXN010000058">
    <property type="protein sequence ID" value="CAA9890888.1"/>
    <property type="molecule type" value="Genomic_DNA"/>
</dbReference>
<dbReference type="AlphaFoldDB" id="A0A8S0X0Y4"/>
<feature type="transmembrane region" description="Helical" evidence="1">
    <location>
        <begin position="134"/>
        <end position="152"/>
    </location>
</feature>
<keyword evidence="1" id="KW-1133">Transmembrane helix</keyword>
<dbReference type="PIRSF" id="PIRSF020606">
    <property type="entry name" value="UCP020606"/>
    <property type="match status" value="1"/>
</dbReference>
<feature type="transmembrane region" description="Helical" evidence="1">
    <location>
        <begin position="181"/>
        <end position="198"/>
    </location>
</feature>
<comment type="caution">
    <text evidence="2">The sequence shown here is derived from an EMBL/GenBank/DDBJ whole genome shotgun (WGS) entry which is preliminary data.</text>
</comment>
<name>A0A8S0X0Y4_9GAMM</name>
<organism evidence="2 3">
    <name type="scientific">Candidatus Methylobacter favarea</name>
    <dbReference type="NCBI Taxonomy" id="2707345"/>
    <lineage>
        <taxon>Bacteria</taxon>
        <taxon>Pseudomonadati</taxon>
        <taxon>Pseudomonadota</taxon>
        <taxon>Gammaproteobacteria</taxon>
        <taxon>Methylococcales</taxon>
        <taxon>Methylococcaceae</taxon>
        <taxon>Methylobacter</taxon>
    </lineage>
</organism>
<dbReference type="Proteomes" id="UP000494216">
    <property type="component" value="Unassembled WGS sequence"/>
</dbReference>
<reference evidence="2 3" key="1">
    <citation type="submission" date="2020-02" db="EMBL/GenBank/DDBJ databases">
        <authorList>
            <person name="Hogendoorn C."/>
        </authorList>
    </citation>
    <scope>NUCLEOTIDE SEQUENCE [LARGE SCALE GENOMIC DNA]</scope>
    <source>
        <strain evidence="2">METHB21</strain>
    </source>
</reference>
<evidence type="ECO:0000313" key="2">
    <source>
        <dbReference type="EMBL" id="CAA9890888.1"/>
    </source>
</evidence>